<feature type="region of interest" description="Disordered" evidence="1">
    <location>
        <begin position="296"/>
        <end position="334"/>
    </location>
</feature>
<gene>
    <name evidence="3" type="ORF">C4D60_Mb05t03500</name>
</gene>
<dbReference type="STRING" id="52838.A0A4S8JTG2"/>
<proteinExistence type="predicted"/>
<dbReference type="Pfam" id="PF03101">
    <property type="entry name" value="FAR1"/>
    <property type="match status" value="2"/>
</dbReference>
<evidence type="ECO:0000313" key="3">
    <source>
        <dbReference type="EMBL" id="THU65427.1"/>
    </source>
</evidence>
<protein>
    <recommendedName>
        <fullName evidence="2">FAR1 domain-containing protein</fullName>
    </recommendedName>
</protein>
<dbReference type="AlphaFoldDB" id="A0A4S8JTG2"/>
<evidence type="ECO:0000259" key="2">
    <source>
        <dbReference type="Pfam" id="PF03101"/>
    </source>
</evidence>
<feature type="domain" description="FAR1" evidence="2">
    <location>
        <begin position="208"/>
        <end position="298"/>
    </location>
</feature>
<evidence type="ECO:0000256" key="1">
    <source>
        <dbReference type="SAM" id="MobiDB-lite"/>
    </source>
</evidence>
<feature type="region of interest" description="Disordered" evidence="1">
    <location>
        <begin position="776"/>
        <end position="810"/>
    </location>
</feature>
<name>A0A4S8JTG2_MUSBA</name>
<comment type="caution">
    <text evidence="3">The sequence shown here is derived from an EMBL/GenBank/DDBJ whole genome shotgun (WGS) entry which is preliminary data.</text>
</comment>
<keyword evidence="4" id="KW-1185">Reference proteome</keyword>
<dbReference type="PANTHER" id="PTHR46328:SF42">
    <property type="entry name" value="PROTEIN FAR1-RELATED SEQUENCE 5-LIKE ISOFORM X1"/>
    <property type="match status" value="1"/>
</dbReference>
<dbReference type="Proteomes" id="UP000317650">
    <property type="component" value="Chromosome 5"/>
</dbReference>
<sequence length="838" mass="91870">MEDELINHHIEFEDVKAEVSLDHMDIITSLDEDTKMILTLDEGRIVSSQGDMILEPYVGMEFESEEAAKTFYGLYARHVGFRVRISRYTRSRRDNSIISRRIVCSREGFREIRANESLYGEQRNRQRAATRVGCKAMIMIKKIDIGKWIVTKFIKDHNHGPVPPRKVENRTAHRDVELVEKVCITEGDSVQEPFEGMEFESEEAAKLFYISYARSIGFRARISRYCRSRRDNSIISRQIVCSKEGFREDRAKKEITEEGKVKRPRMITRIGCKAMIIVKKMSGKWVVTKFEKEHNHVLPPSKKDPCHAGKLSNSQGAGRVSNETEIDQFPTGTKGNSQESLTVLYNQLCYEAIKYAQEGATTEHTYNVAMAALKEAAEKVAAAKRNVGIMAQTGVASGRTRQAFLVSTESSIGSLVQVKSLHNLQSQDKAQELKPQKQPVNFVLLPSGFLTDSNSSTCSTEAPFIFNVTVDSLHGTQPIQTVNITNPNTVGKQSNNTTVLFPERLFGSDSEGSDLPEEEKVELHKLDTAPEIAKSHQKSQKNGAGLSGTIQSSGKKISMGSSEVKLGYPALPVTVYMPVVGSIAETYAGSDLKRRSGEARRGPSASLHFQAARFKEAPPGRSPEPRRWALWASAWTGTPGPGTSYALLATPIEALSVSAGPVEFCRQSQDASPQLASKSSTVALLPSRGNPLHPKPYAGPNPEVHATAVACGARVISPKAATSLIKAIEARIRSSVAKSKLACGFRLLDSELTSPEPCNEEGKTKQNPMNVMSLGLEGSSEESKDDGSAAEAMELEVEADHPIASADEQKNQSLFEGRIGLLDPIGAATDDDVVEGRG</sequence>
<feature type="domain" description="FAR1" evidence="2">
    <location>
        <begin position="70"/>
        <end position="159"/>
    </location>
</feature>
<feature type="compositionally biased region" description="Basic and acidic residues" evidence="1">
    <location>
        <begin position="296"/>
        <end position="307"/>
    </location>
</feature>
<feature type="region of interest" description="Disordered" evidence="1">
    <location>
        <begin position="533"/>
        <end position="554"/>
    </location>
</feature>
<organism evidence="3 4">
    <name type="scientific">Musa balbisiana</name>
    <name type="common">Banana</name>
    <dbReference type="NCBI Taxonomy" id="52838"/>
    <lineage>
        <taxon>Eukaryota</taxon>
        <taxon>Viridiplantae</taxon>
        <taxon>Streptophyta</taxon>
        <taxon>Embryophyta</taxon>
        <taxon>Tracheophyta</taxon>
        <taxon>Spermatophyta</taxon>
        <taxon>Magnoliopsida</taxon>
        <taxon>Liliopsida</taxon>
        <taxon>Zingiberales</taxon>
        <taxon>Musaceae</taxon>
        <taxon>Musa</taxon>
    </lineage>
</organism>
<dbReference type="EMBL" id="PYDT01000003">
    <property type="protein sequence ID" value="THU65427.1"/>
    <property type="molecule type" value="Genomic_DNA"/>
</dbReference>
<accession>A0A4S8JTG2</accession>
<dbReference type="InterPro" id="IPR004330">
    <property type="entry name" value="FAR1_DNA_bnd_dom"/>
</dbReference>
<dbReference type="PANTHER" id="PTHR46328">
    <property type="entry name" value="FAR-RED IMPAIRED RESPONSIVE (FAR1) FAMILY PROTEIN-RELATED"/>
    <property type="match status" value="1"/>
</dbReference>
<reference evidence="3 4" key="1">
    <citation type="journal article" date="2019" name="Nat. Plants">
        <title>Genome sequencing of Musa balbisiana reveals subgenome evolution and function divergence in polyploid bananas.</title>
        <authorList>
            <person name="Yao X."/>
        </authorList>
    </citation>
    <scope>NUCLEOTIDE SEQUENCE [LARGE SCALE GENOMIC DNA]</scope>
    <source>
        <strain evidence="4">cv. DH-PKW</strain>
        <tissue evidence="3">Leaves</tissue>
    </source>
</reference>
<evidence type="ECO:0000313" key="4">
    <source>
        <dbReference type="Proteomes" id="UP000317650"/>
    </source>
</evidence>